<evidence type="ECO:0000256" key="1">
    <source>
        <dbReference type="SAM" id="Phobius"/>
    </source>
</evidence>
<keyword evidence="1" id="KW-0472">Membrane</keyword>
<dbReference type="EMBL" id="QCXQ01000001">
    <property type="protein sequence ID" value="PWG00666.1"/>
    <property type="molecule type" value="Genomic_DNA"/>
</dbReference>
<dbReference type="Proteomes" id="UP000245080">
    <property type="component" value="Unassembled WGS sequence"/>
</dbReference>
<dbReference type="RefSeq" id="WP_109249379.1">
    <property type="nucleotide sequence ID" value="NZ_QCXQ01000001.1"/>
</dbReference>
<organism evidence="2 3">
    <name type="scientific">Levilactobacillus bambusae</name>
    <dbReference type="NCBI Taxonomy" id="2024736"/>
    <lineage>
        <taxon>Bacteria</taxon>
        <taxon>Bacillati</taxon>
        <taxon>Bacillota</taxon>
        <taxon>Bacilli</taxon>
        <taxon>Lactobacillales</taxon>
        <taxon>Lactobacillaceae</taxon>
        <taxon>Levilactobacillus</taxon>
    </lineage>
</organism>
<dbReference type="OrthoDB" id="2146119at2"/>
<evidence type="ECO:0000313" key="3">
    <source>
        <dbReference type="Proteomes" id="UP000245080"/>
    </source>
</evidence>
<proteinExistence type="predicted"/>
<protein>
    <submittedName>
        <fullName evidence="2">Uncharacterized protein</fullName>
    </submittedName>
</protein>
<keyword evidence="1" id="KW-1133">Transmembrane helix</keyword>
<keyword evidence="3" id="KW-1185">Reference proteome</keyword>
<comment type="caution">
    <text evidence="2">The sequence shown here is derived from an EMBL/GenBank/DDBJ whole genome shotgun (WGS) entry which is preliminary data.</text>
</comment>
<sequence>MQLIIEIIIALILATGIYYVIHRMTVKRAIKIVQKNAQSETDRAVREISPELVKLGLSNQTEPPLSSELVADVWGRGVMAFEYTFDVAEEPSGNQLDQIQVLMDTALLHYAHDHQIEGYLETTPFLVTDTWVYEDRVHVDVAYLMNEATIEYVKDLRRLKSN</sequence>
<evidence type="ECO:0000313" key="2">
    <source>
        <dbReference type="EMBL" id="PWG00666.1"/>
    </source>
</evidence>
<reference evidence="2 3" key="1">
    <citation type="journal article" date="2018" name="Int. J. Syst. Evol. Microbiol.">
        <title>Lactobacillus bambusae sp. nov., isolated from a traditional fermented Ma-bamboo shoots of Taiwan.</title>
        <authorList>
            <person name="Wang L.-T."/>
        </authorList>
    </citation>
    <scope>NUCLEOTIDE SEQUENCE [LARGE SCALE GENOMIC DNA]</scope>
    <source>
        <strain evidence="2 3">BS-W1</strain>
    </source>
</reference>
<keyword evidence="1" id="KW-0812">Transmembrane</keyword>
<name>A0A2V1N3M5_9LACO</name>
<accession>A0A2V1N3M5</accession>
<feature type="transmembrane region" description="Helical" evidence="1">
    <location>
        <begin position="6"/>
        <end position="21"/>
    </location>
</feature>
<dbReference type="AlphaFoldDB" id="A0A2V1N3M5"/>
<gene>
    <name evidence="2" type="ORF">DCM90_00380</name>
</gene>